<comment type="caution">
    <text evidence="13">The sequence shown here is derived from an EMBL/GenBank/DDBJ whole genome shotgun (WGS) entry which is preliminary data.</text>
</comment>
<evidence type="ECO:0000313" key="13">
    <source>
        <dbReference type="EMBL" id="GHE52785.1"/>
    </source>
</evidence>
<keyword evidence="3 8" id="KW-1134">Transmembrane beta strand</keyword>
<evidence type="ECO:0000256" key="1">
    <source>
        <dbReference type="ARBA" id="ARBA00004571"/>
    </source>
</evidence>
<evidence type="ECO:0000256" key="6">
    <source>
        <dbReference type="ARBA" id="ARBA00023136"/>
    </source>
</evidence>
<dbReference type="EMBL" id="BNAG01000001">
    <property type="protein sequence ID" value="GHE52785.1"/>
    <property type="molecule type" value="Genomic_DNA"/>
</dbReference>
<dbReference type="Pfam" id="PF13715">
    <property type="entry name" value="CarbopepD_reg_2"/>
    <property type="match status" value="1"/>
</dbReference>
<evidence type="ECO:0000259" key="12">
    <source>
        <dbReference type="Pfam" id="PF07715"/>
    </source>
</evidence>
<evidence type="ECO:0000256" key="10">
    <source>
        <dbReference type="SAM" id="SignalP"/>
    </source>
</evidence>
<dbReference type="Pfam" id="PF07715">
    <property type="entry name" value="Plug"/>
    <property type="match status" value="1"/>
</dbReference>
<comment type="similarity">
    <text evidence="8 9">Belongs to the TonB-dependent receptor family.</text>
</comment>
<dbReference type="Pfam" id="PF00593">
    <property type="entry name" value="TonB_dep_Rec_b-barrel"/>
    <property type="match status" value="1"/>
</dbReference>
<dbReference type="Gene3D" id="2.170.130.10">
    <property type="entry name" value="TonB-dependent receptor, plug domain"/>
    <property type="match status" value="1"/>
</dbReference>
<evidence type="ECO:0000313" key="14">
    <source>
        <dbReference type="Proteomes" id="UP000658258"/>
    </source>
</evidence>
<dbReference type="SUPFAM" id="SSF49464">
    <property type="entry name" value="Carboxypeptidase regulatory domain-like"/>
    <property type="match status" value="1"/>
</dbReference>
<keyword evidence="14" id="KW-1185">Reference proteome</keyword>
<dbReference type="Gene3D" id="2.60.40.1120">
    <property type="entry name" value="Carboxypeptidase-like, regulatory domain"/>
    <property type="match status" value="1"/>
</dbReference>
<sequence>MKRKLLMFFALVFIASGLWAQSRAITGKVTDETGEGLPGVTIQIKGTSQGVFTDADGQYRITVPSAESILVYSFVGFVTQESQVGNRTNINIQLMPSVTSAGELVVVGYGSQIKQDLTGNIVSLKAEQIENTPVPNFQQAIQGRTAGVFIESENGKVGQGIKMRIRGATSITGSNEPLYVIDGVPVTTQSQSSSSSQTSPLADINFNDIESLEILKDASAAAIYGSRGANGVVIITTKKGKAGNTRVNLNIQQGFSRPTGKKDWLNAEEYIELFTEAAYNSDLLEGFDPINNPADYPGSWLQFAEGRFDRYSGWSDWRNNETDTDWQDLAFQDATSTLIDVSASGGSDKTSFYISGSYSDQDGILIGNNFQRTSGRINLDHQATDKLKFGMNLSLARTINDRVADDNAFATPLQLVALAPITPVRDLNGQLYDRPTTTYYNGLIENEDAEFITTVFRNIGAVYATYNVMPGLKVTAEYGIDLLDQNEDRFWGKRTFTGQSVDGQGFSRWVRVLNNTSKVYANFDKSLSNGHDLSVTAGSEYQYSSTDVTSVTGTGFAVDDLKKVASAAEITGGTSTLTQFSFLSYFARVNYKINNKYLFSVSGRVDGSSRFGENERYGFFPAASAGWILSEESFLSDVSAVSFMKLRASYGATGNAGIGNFGHLGLYGGSAYAGDSGLQPTQIPNPDLTWETTKQFNVGIDFGLFEDRISGEIDYYVKNTEDLLLNVPVPGTSGFNSQLQNIGEMENKGFEFVLNTSNVRTTDFEWNTSFNIARNRNRVKALDGDQELIDSGSSRWLNVVKVGESIGVFYGREFAGADPDNGDALWYLNTPGSERETTNDFNAAARVVLGDPNPDWIGGLTNNFRFKDFDLSILLQFVTGNQIYNGGGGFQSANGDWFDNQTRDQLNRWQQPGDITMVPQARLAYGNGVQASSRYLEDGDYLRLKNVTLGYNVPSSVLEKANLRSLRIYMTGINLATFTNYSGWDPEVNTDYRSSNINQGNDFYSAPQAKTLTFGLNVGF</sequence>
<comment type="subcellular location">
    <subcellularLocation>
        <location evidence="1 8">Cell outer membrane</location>
        <topology evidence="1 8">Multi-pass membrane protein</topology>
    </subcellularLocation>
</comment>
<dbReference type="InterPro" id="IPR008969">
    <property type="entry name" value="CarboxyPept-like_regulatory"/>
</dbReference>
<evidence type="ECO:0000256" key="4">
    <source>
        <dbReference type="ARBA" id="ARBA00022692"/>
    </source>
</evidence>
<feature type="chain" id="PRO_5045555635" evidence="10">
    <location>
        <begin position="21"/>
        <end position="1020"/>
    </location>
</feature>
<keyword evidence="4 8" id="KW-0812">Transmembrane</keyword>
<dbReference type="PROSITE" id="PS52016">
    <property type="entry name" value="TONB_DEPENDENT_REC_3"/>
    <property type="match status" value="1"/>
</dbReference>
<dbReference type="SUPFAM" id="SSF56935">
    <property type="entry name" value="Porins"/>
    <property type="match status" value="1"/>
</dbReference>
<dbReference type="InterPro" id="IPR039426">
    <property type="entry name" value="TonB-dep_rcpt-like"/>
</dbReference>
<gene>
    <name evidence="13" type="ORF">GCM10011340_03930</name>
</gene>
<dbReference type="InterPro" id="IPR037066">
    <property type="entry name" value="Plug_dom_sf"/>
</dbReference>
<keyword evidence="6 8" id="KW-0472">Membrane</keyword>
<evidence type="ECO:0000256" key="2">
    <source>
        <dbReference type="ARBA" id="ARBA00022448"/>
    </source>
</evidence>
<reference evidence="14" key="1">
    <citation type="journal article" date="2019" name="Int. J. Syst. Evol. Microbiol.">
        <title>The Global Catalogue of Microorganisms (GCM) 10K type strain sequencing project: providing services to taxonomists for standard genome sequencing and annotation.</title>
        <authorList>
            <consortium name="The Broad Institute Genomics Platform"/>
            <consortium name="The Broad Institute Genome Sequencing Center for Infectious Disease"/>
            <person name="Wu L."/>
            <person name="Ma J."/>
        </authorList>
    </citation>
    <scope>NUCLEOTIDE SEQUENCE [LARGE SCALE GENOMIC DNA]</scope>
    <source>
        <strain evidence="14">CGMCC 1.15111</strain>
    </source>
</reference>
<dbReference type="Gene3D" id="2.40.170.20">
    <property type="entry name" value="TonB-dependent receptor, beta-barrel domain"/>
    <property type="match status" value="1"/>
</dbReference>
<evidence type="ECO:0000256" key="9">
    <source>
        <dbReference type="RuleBase" id="RU003357"/>
    </source>
</evidence>
<dbReference type="Proteomes" id="UP000658258">
    <property type="component" value="Unassembled WGS sequence"/>
</dbReference>
<evidence type="ECO:0000256" key="5">
    <source>
        <dbReference type="ARBA" id="ARBA00023077"/>
    </source>
</evidence>
<feature type="domain" description="TonB-dependent receptor-like beta-barrel" evidence="11">
    <location>
        <begin position="471"/>
        <end position="961"/>
    </location>
</feature>
<proteinExistence type="inferred from homology"/>
<organism evidence="13 14">
    <name type="scientific">Roseivirga thermotolerans</name>
    <dbReference type="NCBI Taxonomy" id="1758176"/>
    <lineage>
        <taxon>Bacteria</taxon>
        <taxon>Pseudomonadati</taxon>
        <taxon>Bacteroidota</taxon>
        <taxon>Cytophagia</taxon>
        <taxon>Cytophagales</taxon>
        <taxon>Roseivirgaceae</taxon>
        <taxon>Roseivirga</taxon>
    </lineage>
</organism>
<dbReference type="InterPro" id="IPR023996">
    <property type="entry name" value="TonB-dep_OMP_SusC/RagA"/>
</dbReference>
<evidence type="ECO:0000256" key="8">
    <source>
        <dbReference type="PROSITE-ProRule" id="PRU01360"/>
    </source>
</evidence>
<keyword evidence="5 9" id="KW-0798">TonB box</keyword>
<protein>
    <submittedName>
        <fullName evidence="13">SusC/RagA family TonB-linked outer membrane protein</fullName>
    </submittedName>
</protein>
<accession>A0ABQ3I0C9</accession>
<dbReference type="NCBIfam" id="TIGR04056">
    <property type="entry name" value="OMP_RagA_SusC"/>
    <property type="match status" value="1"/>
</dbReference>
<evidence type="ECO:0000259" key="11">
    <source>
        <dbReference type="Pfam" id="PF00593"/>
    </source>
</evidence>
<dbReference type="InterPro" id="IPR000531">
    <property type="entry name" value="Beta-barrel_TonB"/>
</dbReference>
<dbReference type="InterPro" id="IPR023997">
    <property type="entry name" value="TonB-dep_OMP_SusC/RagA_CS"/>
</dbReference>
<keyword evidence="7 8" id="KW-0998">Cell outer membrane</keyword>
<feature type="domain" description="TonB-dependent receptor plug" evidence="12">
    <location>
        <begin position="114"/>
        <end position="232"/>
    </location>
</feature>
<keyword evidence="10" id="KW-0732">Signal</keyword>
<dbReference type="InterPro" id="IPR036942">
    <property type="entry name" value="Beta-barrel_TonB_sf"/>
</dbReference>
<evidence type="ECO:0000256" key="3">
    <source>
        <dbReference type="ARBA" id="ARBA00022452"/>
    </source>
</evidence>
<feature type="signal peptide" evidence="10">
    <location>
        <begin position="1"/>
        <end position="20"/>
    </location>
</feature>
<keyword evidence="2 8" id="KW-0813">Transport</keyword>
<evidence type="ECO:0000256" key="7">
    <source>
        <dbReference type="ARBA" id="ARBA00023237"/>
    </source>
</evidence>
<dbReference type="InterPro" id="IPR012910">
    <property type="entry name" value="Plug_dom"/>
</dbReference>
<name>A0ABQ3I0C9_9BACT</name>
<dbReference type="NCBIfam" id="TIGR04057">
    <property type="entry name" value="SusC_RagA_signa"/>
    <property type="match status" value="1"/>
</dbReference>
<dbReference type="RefSeq" id="WP_189628505.1">
    <property type="nucleotide sequence ID" value="NZ_BNAG01000001.1"/>
</dbReference>